<feature type="region of interest" description="Disordered" evidence="1">
    <location>
        <begin position="319"/>
        <end position="343"/>
    </location>
</feature>
<sequence>MLVEHGLGADPAQRDLVLEVAAARVAALGAGERRAALGGVVAALGDRAPGAAAALARALAADLARPARLEAVAEMLADGAEARDPGAVVQVCLAAISGPGPAGPSEDRFAPRPGAPLPRGLLAACGRAAARPGVAPEDGARLLKAVLLGARDCLGAQEEQTLSSVLLDLARSGSVPPPVAADLCEMLRCLGQFTAENTLKRLRFGIFGPAPGARESPNGEGLASFPPAHACAMLLLASVAAGADVGELAPLLEDSFAVQDSGLHVLAATYSPADVDRAAAFLAAKAVEVPLFWTMVPESRSVYRLLDLQPEHGYRALAAPGPLTENGNDHAQDTKGEAARSRPEAERLRLLYQGADLYPDELALAALPSGSFSAVTRMKSTELQRQNSALEVALRG</sequence>
<dbReference type="Proteomes" id="UP001255856">
    <property type="component" value="Unassembled WGS sequence"/>
</dbReference>
<reference evidence="2" key="1">
    <citation type="submission" date="2021-01" db="EMBL/GenBank/DDBJ databases">
        <authorList>
            <person name="Eckstrom K.M.E."/>
        </authorList>
    </citation>
    <scope>NUCLEOTIDE SEQUENCE</scope>
    <source>
        <strain evidence="2">UVCC 0001</strain>
    </source>
</reference>
<organism evidence="2 3">
    <name type="scientific">Prototheca wickerhamii</name>
    <dbReference type="NCBI Taxonomy" id="3111"/>
    <lineage>
        <taxon>Eukaryota</taxon>
        <taxon>Viridiplantae</taxon>
        <taxon>Chlorophyta</taxon>
        <taxon>core chlorophytes</taxon>
        <taxon>Trebouxiophyceae</taxon>
        <taxon>Chlorellales</taxon>
        <taxon>Chlorellaceae</taxon>
        <taxon>Prototheca</taxon>
    </lineage>
</organism>
<evidence type="ECO:0000313" key="2">
    <source>
        <dbReference type="EMBL" id="KAK2079176.1"/>
    </source>
</evidence>
<feature type="compositionally biased region" description="Basic and acidic residues" evidence="1">
    <location>
        <begin position="327"/>
        <end position="343"/>
    </location>
</feature>
<accession>A0AAD9IIP9</accession>
<evidence type="ECO:0000256" key="1">
    <source>
        <dbReference type="SAM" id="MobiDB-lite"/>
    </source>
</evidence>
<dbReference type="AlphaFoldDB" id="A0AAD9IIP9"/>
<protein>
    <submittedName>
        <fullName evidence="2">Uncharacterized protein</fullName>
    </submittedName>
</protein>
<comment type="caution">
    <text evidence="2">The sequence shown here is derived from an EMBL/GenBank/DDBJ whole genome shotgun (WGS) entry which is preliminary data.</text>
</comment>
<proteinExistence type="predicted"/>
<keyword evidence="3" id="KW-1185">Reference proteome</keyword>
<gene>
    <name evidence="2" type="ORF">QBZ16_002867</name>
</gene>
<name>A0AAD9IIP9_PROWI</name>
<evidence type="ECO:0000313" key="3">
    <source>
        <dbReference type="Proteomes" id="UP001255856"/>
    </source>
</evidence>
<dbReference type="EMBL" id="JASFZW010000003">
    <property type="protein sequence ID" value="KAK2079176.1"/>
    <property type="molecule type" value="Genomic_DNA"/>
</dbReference>